<organism evidence="1">
    <name type="scientific">Salix viminalis</name>
    <name type="common">Common osier</name>
    <name type="synonym">Basket willow</name>
    <dbReference type="NCBI Taxonomy" id="40686"/>
    <lineage>
        <taxon>Eukaryota</taxon>
        <taxon>Viridiplantae</taxon>
        <taxon>Streptophyta</taxon>
        <taxon>Embryophyta</taxon>
        <taxon>Tracheophyta</taxon>
        <taxon>Spermatophyta</taxon>
        <taxon>Magnoliopsida</taxon>
        <taxon>eudicotyledons</taxon>
        <taxon>Gunneridae</taxon>
        <taxon>Pentapetalae</taxon>
        <taxon>rosids</taxon>
        <taxon>fabids</taxon>
        <taxon>Malpighiales</taxon>
        <taxon>Salicaceae</taxon>
        <taxon>Saliceae</taxon>
        <taxon>Salix</taxon>
    </lineage>
</organism>
<dbReference type="AlphaFoldDB" id="A0A6N2MSF1"/>
<protein>
    <submittedName>
        <fullName evidence="1">Uncharacterized protein</fullName>
    </submittedName>
</protein>
<accession>A0A6N2MSF1</accession>
<gene>
    <name evidence="1" type="ORF">SVIM_LOCUS413274</name>
</gene>
<sequence length="162" mass="18787">MEIIYQNNLGIKLSSKDNIFFKSHQLNRIIPNTYLELCWEPLLREEHNDGKILKLAENGVVLVKHAGLQPQELIRKQSWTRRFLLLERMIRTLIFGMEVKSHIRRNSSSCRGHWPGSTYPGITTYQTSENLPGQAFLWLNTTLKQPIANPVARKRATTFLSD</sequence>
<dbReference type="EMBL" id="CAADRP010001941">
    <property type="protein sequence ID" value="VFU57218.1"/>
    <property type="molecule type" value="Genomic_DNA"/>
</dbReference>
<proteinExistence type="predicted"/>
<name>A0A6N2MSF1_SALVM</name>
<reference evidence="1" key="1">
    <citation type="submission" date="2019-03" db="EMBL/GenBank/DDBJ databases">
        <authorList>
            <person name="Mank J."/>
            <person name="Almeida P."/>
        </authorList>
    </citation>
    <scope>NUCLEOTIDE SEQUENCE</scope>
    <source>
        <strain evidence="1">78183</strain>
    </source>
</reference>
<evidence type="ECO:0000313" key="1">
    <source>
        <dbReference type="EMBL" id="VFU57218.1"/>
    </source>
</evidence>